<keyword evidence="1" id="KW-1133">Transmembrane helix</keyword>
<proteinExistence type="predicted"/>
<evidence type="ECO:0000256" key="1">
    <source>
        <dbReference type="SAM" id="Phobius"/>
    </source>
</evidence>
<evidence type="ECO:0000313" key="4">
    <source>
        <dbReference type="Proteomes" id="UP000748531"/>
    </source>
</evidence>
<feature type="domain" description="DUF4209" evidence="2">
    <location>
        <begin position="135"/>
        <end position="201"/>
    </location>
</feature>
<dbReference type="Pfam" id="PF13910">
    <property type="entry name" value="DUF4209"/>
    <property type="match status" value="1"/>
</dbReference>
<dbReference type="AlphaFoldDB" id="A0A8J4SRZ3"/>
<dbReference type="EMBL" id="LUCH01007571">
    <property type="protein sequence ID" value="KAF5396686.1"/>
    <property type="molecule type" value="Genomic_DNA"/>
</dbReference>
<evidence type="ECO:0000313" key="3">
    <source>
        <dbReference type="EMBL" id="KAF5396686.1"/>
    </source>
</evidence>
<accession>A0A8J4SRZ3</accession>
<dbReference type="PANTHER" id="PTHR31701:SF2">
    <property type="entry name" value="ENDOPLASMIC RETICULUM MEMBRANE-ASSOCIATED RNA DEGRADATION PROTEIN"/>
    <property type="match status" value="1"/>
</dbReference>
<dbReference type="PANTHER" id="PTHR31701">
    <property type="entry name" value="ENDOPLASMIC RETICULUM MEMBRANE-ASSOCIATED RNA DEGRADATION PROTEIN"/>
    <property type="match status" value="1"/>
</dbReference>
<dbReference type="InterPro" id="IPR039635">
    <property type="entry name" value="ERMARD"/>
</dbReference>
<keyword evidence="1" id="KW-0472">Membrane</keyword>
<keyword evidence="1" id="KW-0812">Transmembrane</keyword>
<organism evidence="3 4">
    <name type="scientific">Paragonimus heterotremus</name>
    <dbReference type="NCBI Taxonomy" id="100268"/>
    <lineage>
        <taxon>Eukaryota</taxon>
        <taxon>Metazoa</taxon>
        <taxon>Spiralia</taxon>
        <taxon>Lophotrochozoa</taxon>
        <taxon>Platyhelminthes</taxon>
        <taxon>Trematoda</taxon>
        <taxon>Digenea</taxon>
        <taxon>Plagiorchiida</taxon>
        <taxon>Troglotremata</taxon>
        <taxon>Troglotrematidae</taxon>
        <taxon>Paragonimus</taxon>
    </lineage>
</organism>
<keyword evidence="4" id="KW-1185">Reference proteome</keyword>
<dbReference type="OrthoDB" id="49386at2759"/>
<evidence type="ECO:0000259" key="2">
    <source>
        <dbReference type="Pfam" id="PF13910"/>
    </source>
</evidence>
<gene>
    <name evidence="3" type="ORF">PHET_10443</name>
</gene>
<reference evidence="3" key="1">
    <citation type="submission" date="2019-05" db="EMBL/GenBank/DDBJ databases">
        <title>Annotation for the trematode Paragonimus heterotremus.</title>
        <authorList>
            <person name="Choi Y.-J."/>
        </authorList>
    </citation>
    <scope>NUCLEOTIDE SEQUENCE</scope>
    <source>
        <strain evidence="3">LC</strain>
    </source>
</reference>
<dbReference type="InterPro" id="IPR025209">
    <property type="entry name" value="DUF4209"/>
</dbReference>
<comment type="caution">
    <text evidence="3">The sequence shown here is derived from an EMBL/GenBank/DDBJ whole genome shotgun (WGS) entry which is preliminary data.</text>
</comment>
<sequence>MSTMSFLSSNAKSLLLHKIAQPTDKLEVYSNAESFTIDFDNLDEEITHLLSVGCFNEALMQITPLLNSCVRIFRSYSTAQLATKFSHMFNWLSDPAEFLELHARLPCFNPVDRVLVMLRLSSMFEFSLGRLYWTPERKCANTMKGMLKSSLLAEVCGRNCLLLIRLFCGPVTSLNLRNLFWHGFVSPHDAAQMDDSFIFCLFILILSIGDRLLGQLPILTRPSCWPILQCLDALHLPISLDYFAPPKKYLDSYQTSISSILPYLQYIEHLAVMSPKRNLDILCLSLVCLSIILRCEFANVCGWSDAIRTSENRFFLTLDSILEFRASKILCRPVSADQYTEFAERLGDRRVLAVLCDLLSAEHGPRLKDRLSHGELWFTRSSKVVDDTVEIESIDVYFEKYVSVIPACIVTSLSGGSSDPAYRTQAVDWLDSYTLRFHPTALCLTRLTKLTDRLSRLNGLSPNPCTSVCIGEVNSKLNQVVPIWFPNQPNDLLTIHEESLSFHLWFILTSWALLPAECQSNWSGKPAALLHRLNLLLEKYLEATNHLITSVDERSNVGLTVNISSRKRATAERLQIALPYYCGFLFWLLNFIHLSWYFWLGGHKDSVRNRVHCIVEHSTNLSVRAKLLEYLEKAGDKLLMWVSKCKWDSVSSFIQNIKLPDCFVIIN</sequence>
<name>A0A8J4SRZ3_9TREM</name>
<feature type="transmembrane region" description="Helical" evidence="1">
    <location>
        <begin position="578"/>
        <end position="600"/>
    </location>
</feature>
<dbReference type="Proteomes" id="UP000748531">
    <property type="component" value="Unassembled WGS sequence"/>
</dbReference>
<protein>
    <recommendedName>
        <fullName evidence="2">DUF4209 domain-containing protein</fullName>
    </recommendedName>
</protein>